<gene>
    <name evidence="3" type="ORF">Bccel_1694</name>
</gene>
<dbReference type="PANTHER" id="PTHR12526:SF630">
    <property type="entry name" value="GLYCOSYLTRANSFERASE"/>
    <property type="match status" value="1"/>
</dbReference>
<evidence type="ECO:0000259" key="2">
    <source>
        <dbReference type="Pfam" id="PF13439"/>
    </source>
</evidence>
<dbReference type="Pfam" id="PF00534">
    <property type="entry name" value="Glycos_transf_1"/>
    <property type="match status" value="1"/>
</dbReference>
<dbReference type="eggNOG" id="COG0438">
    <property type="taxonomic scope" value="Bacteria"/>
</dbReference>
<protein>
    <submittedName>
        <fullName evidence="3">Glycosyl transferase group 1</fullName>
    </submittedName>
</protein>
<keyword evidence="4" id="KW-1185">Reference proteome</keyword>
<dbReference type="InterPro" id="IPR001296">
    <property type="entry name" value="Glyco_trans_1"/>
</dbReference>
<sequence length="442" mass="50355">MEKVKILHVLEKFTTGGVERFIIDLVTHYDKNKYEMAVLSLSPKSGDFIFDKELERNDVRILFMESQDGKLGGFLRFIRINKIIRDFKPDIIHSHMYSLRYCMLPAILNRIPVRIHTVHVDGLLETNYIGNRLKGKFFKAFKLLKGKAPHRVKKLIGEINGGDPAANTYKGICFNKNSKIYKAININEFTEQACTGSRLMDIAFRYFNFIPVAVSENVKESIMKVFELENIHMIYNGVDISRFSPGMDQRDDREIRLINVARFEQAKNQEMLLDSFEMVVKECKNVKLLLVGDGEYRQKIMKKAVRMNLTDYVEFLGIRSDVPALFASSDIFAFPSITEAFGLVLVEAMASGLPIVSTTIGAVPEVVMNGISGILVEPNNPEAFAEAIIRLVKNKTLRDEMARNAAQSAGRFELKKMIINYENLYGELYERHHCKKASAAVK</sequence>
<organism evidence="3 4">
    <name type="scientific">Pseudobacteroides cellulosolvens ATCC 35603 = DSM 2933</name>
    <dbReference type="NCBI Taxonomy" id="398512"/>
    <lineage>
        <taxon>Bacteria</taxon>
        <taxon>Bacillati</taxon>
        <taxon>Bacillota</taxon>
        <taxon>Clostridia</taxon>
        <taxon>Eubacteriales</taxon>
        <taxon>Oscillospiraceae</taxon>
        <taxon>Pseudobacteroides</taxon>
    </lineage>
</organism>
<dbReference type="AlphaFoldDB" id="A0A0L6JLZ9"/>
<dbReference type="InterPro" id="IPR028098">
    <property type="entry name" value="Glyco_trans_4-like_N"/>
</dbReference>
<accession>A0A0L6JLZ9</accession>
<dbReference type="SUPFAM" id="SSF53756">
    <property type="entry name" value="UDP-Glycosyltransferase/glycogen phosphorylase"/>
    <property type="match status" value="1"/>
</dbReference>
<dbReference type="Proteomes" id="UP000036923">
    <property type="component" value="Unassembled WGS sequence"/>
</dbReference>
<dbReference type="OrthoDB" id="9787617at2"/>
<dbReference type="Gene3D" id="3.40.50.2000">
    <property type="entry name" value="Glycogen Phosphorylase B"/>
    <property type="match status" value="2"/>
</dbReference>
<evidence type="ECO:0000259" key="1">
    <source>
        <dbReference type="Pfam" id="PF00534"/>
    </source>
</evidence>
<dbReference type="Pfam" id="PF13439">
    <property type="entry name" value="Glyco_transf_4"/>
    <property type="match status" value="1"/>
</dbReference>
<dbReference type="GO" id="GO:0016757">
    <property type="term" value="F:glycosyltransferase activity"/>
    <property type="evidence" value="ECO:0007669"/>
    <property type="project" value="InterPro"/>
</dbReference>
<feature type="domain" description="Glycosyltransferase subfamily 4-like N-terminal" evidence="2">
    <location>
        <begin position="16"/>
        <end position="140"/>
    </location>
</feature>
<proteinExistence type="predicted"/>
<evidence type="ECO:0000313" key="4">
    <source>
        <dbReference type="Proteomes" id="UP000036923"/>
    </source>
</evidence>
<evidence type="ECO:0000313" key="3">
    <source>
        <dbReference type="EMBL" id="KNY26432.1"/>
    </source>
</evidence>
<dbReference type="RefSeq" id="WP_050753268.1">
    <property type="nucleotide sequence ID" value="NZ_JQKC01000015.1"/>
</dbReference>
<keyword evidence="3" id="KW-0808">Transferase</keyword>
<feature type="domain" description="Glycosyl transferase family 1" evidence="1">
    <location>
        <begin position="251"/>
        <end position="407"/>
    </location>
</feature>
<reference evidence="4" key="1">
    <citation type="submission" date="2015-07" db="EMBL/GenBank/DDBJ databases">
        <title>Near-Complete Genome Sequence of the Cellulolytic Bacterium Bacteroides (Pseudobacteroides) cellulosolvens ATCC 35603.</title>
        <authorList>
            <person name="Dassa B."/>
            <person name="Utturkar S.M."/>
            <person name="Klingeman D.M."/>
            <person name="Hurt R.A."/>
            <person name="Keller M."/>
            <person name="Xu J."/>
            <person name="Reddy Y.H.K."/>
            <person name="Borovok I."/>
            <person name="Grinberg I.R."/>
            <person name="Lamed R."/>
            <person name="Zhivin O."/>
            <person name="Bayer E.A."/>
            <person name="Brown S.D."/>
        </authorList>
    </citation>
    <scope>NUCLEOTIDE SEQUENCE [LARGE SCALE GENOMIC DNA]</scope>
    <source>
        <strain evidence="4">DSM 2933</strain>
    </source>
</reference>
<dbReference type="EMBL" id="LGTC01000001">
    <property type="protein sequence ID" value="KNY26432.1"/>
    <property type="molecule type" value="Genomic_DNA"/>
</dbReference>
<comment type="caution">
    <text evidence="3">The sequence shown here is derived from an EMBL/GenBank/DDBJ whole genome shotgun (WGS) entry which is preliminary data.</text>
</comment>
<name>A0A0L6JLZ9_9FIRM</name>
<dbReference type="PANTHER" id="PTHR12526">
    <property type="entry name" value="GLYCOSYLTRANSFERASE"/>
    <property type="match status" value="1"/>
</dbReference>
<dbReference type="STRING" id="398512.Bccel_1694"/>